<evidence type="ECO:0000313" key="3">
    <source>
        <dbReference type="Proteomes" id="UP001221546"/>
    </source>
</evidence>
<keyword evidence="3" id="KW-1185">Reference proteome</keyword>
<dbReference type="InterPro" id="IPR014914">
    <property type="entry name" value="RES_dom"/>
</dbReference>
<evidence type="ECO:0000313" key="2">
    <source>
        <dbReference type="EMBL" id="WFU62502.1"/>
    </source>
</evidence>
<dbReference type="Proteomes" id="UP001221546">
    <property type="component" value="Chromosome"/>
</dbReference>
<proteinExistence type="predicted"/>
<dbReference type="SMART" id="SM00953">
    <property type="entry name" value="RES"/>
    <property type="match status" value="1"/>
</dbReference>
<name>A0ABY8JFE2_9BRAD</name>
<dbReference type="Pfam" id="PF08808">
    <property type="entry name" value="RES"/>
    <property type="match status" value="1"/>
</dbReference>
<dbReference type="EMBL" id="CP121646">
    <property type="protein sequence ID" value="WFU62502.1"/>
    <property type="molecule type" value="Genomic_DNA"/>
</dbReference>
<reference evidence="2 3" key="1">
    <citation type="submission" date="2023-04" db="EMBL/GenBank/DDBJ databases">
        <title>Australian commercial rhizobial inoculants.</title>
        <authorList>
            <person name="Kohlmeier M.G."/>
            <person name="O'Hara G.W."/>
            <person name="Colombi E."/>
            <person name="Ramsay J.P."/>
            <person name="Terpolilli J."/>
        </authorList>
    </citation>
    <scope>NUCLEOTIDE SEQUENCE [LARGE SCALE GENOMIC DNA]</scope>
    <source>
        <strain evidence="2 3">CB627</strain>
    </source>
</reference>
<feature type="domain" description="RES" evidence="1">
    <location>
        <begin position="53"/>
        <end position="182"/>
    </location>
</feature>
<protein>
    <submittedName>
        <fullName evidence="2">RES family NAD+ phosphorylase</fullName>
    </submittedName>
</protein>
<sequence>MLKRLVDEDEINALAEIEGATSTRLRAEDHGLESLHANEFVYGVPHSHFINAAFAYSRPRSMNRFNGDGRGAWYAALDVQTCINEVAFHMSNFLSMTGEYQAVVEYAEMFSSMAGEFLDLRSASDHPSLHPDGEIGYRAGNLLADAALAKGLNGIIYPSVRHPGGTCLAALRPHAIQSVAPGDVYRITWSGIPDPVILKV</sequence>
<accession>A0ABY8JFE2</accession>
<organism evidence="2 3">
    <name type="scientific">Bradyrhizobium brasilense</name>
    <dbReference type="NCBI Taxonomy" id="1419277"/>
    <lineage>
        <taxon>Bacteria</taxon>
        <taxon>Pseudomonadati</taxon>
        <taxon>Pseudomonadota</taxon>
        <taxon>Alphaproteobacteria</taxon>
        <taxon>Hyphomicrobiales</taxon>
        <taxon>Nitrobacteraceae</taxon>
        <taxon>Bradyrhizobium</taxon>
    </lineage>
</organism>
<evidence type="ECO:0000259" key="1">
    <source>
        <dbReference type="SMART" id="SM00953"/>
    </source>
</evidence>
<dbReference type="RefSeq" id="WP_310885173.1">
    <property type="nucleotide sequence ID" value="NZ_CP121646.1"/>
</dbReference>
<gene>
    <name evidence="2" type="ORF">QA636_34225</name>
</gene>